<evidence type="ECO:0000256" key="6">
    <source>
        <dbReference type="ARBA" id="ARBA00038445"/>
    </source>
</evidence>
<protein>
    <recommendedName>
        <fullName evidence="7">Mitochondrial inner membrane protease subunit</fullName>
        <ecNumber evidence="7">3.4.21.-</ecNumber>
    </recommendedName>
</protein>
<feature type="domain" description="Peptidase S26" evidence="9">
    <location>
        <begin position="65"/>
        <end position="134"/>
    </location>
</feature>
<dbReference type="Gene3D" id="2.10.109.10">
    <property type="entry name" value="Umud Fragment, subunit A"/>
    <property type="match status" value="1"/>
</dbReference>
<dbReference type="InterPro" id="IPR036286">
    <property type="entry name" value="LexA/Signal_pep-like_sf"/>
</dbReference>
<dbReference type="PANTHER" id="PTHR12383:SF16">
    <property type="entry name" value="MITOCHONDRIAL INNER MEMBRANE PROTEASE SUBUNIT 1"/>
    <property type="match status" value="1"/>
</dbReference>
<keyword evidence="7" id="KW-0645">Protease</keyword>
<dbReference type="NCBIfam" id="TIGR02227">
    <property type="entry name" value="sigpep_I_bact"/>
    <property type="match status" value="1"/>
</dbReference>
<evidence type="ECO:0000256" key="3">
    <source>
        <dbReference type="ARBA" id="ARBA00022801"/>
    </source>
</evidence>
<comment type="similarity">
    <text evidence="6">Belongs to the peptidase S26 family. IMP1 subfamily.</text>
</comment>
<evidence type="ECO:0000256" key="5">
    <source>
        <dbReference type="ARBA" id="ARBA00023136"/>
    </source>
</evidence>
<dbReference type="SUPFAM" id="SSF51306">
    <property type="entry name" value="LexA/Signal peptidase"/>
    <property type="match status" value="1"/>
</dbReference>
<dbReference type="InterPro" id="IPR019533">
    <property type="entry name" value="Peptidase_S26"/>
</dbReference>
<evidence type="ECO:0000256" key="4">
    <source>
        <dbReference type="ARBA" id="ARBA00023128"/>
    </source>
</evidence>
<name>A0ABR1GBH0_AURAN</name>
<keyword evidence="3 7" id="KW-0378">Hydrolase</keyword>
<keyword evidence="11" id="KW-1185">Reference proteome</keyword>
<evidence type="ECO:0000313" key="10">
    <source>
        <dbReference type="EMBL" id="KAK7253233.1"/>
    </source>
</evidence>
<feature type="compositionally biased region" description="Basic residues" evidence="8">
    <location>
        <begin position="15"/>
        <end position="24"/>
    </location>
</feature>
<comment type="subcellular location">
    <subcellularLocation>
        <location evidence="1 7">Mitochondrion inner membrane</location>
    </subcellularLocation>
</comment>
<keyword evidence="5" id="KW-0472">Membrane</keyword>
<keyword evidence="4 7" id="KW-0496">Mitochondrion</keyword>
<evidence type="ECO:0000256" key="8">
    <source>
        <dbReference type="SAM" id="MobiDB-lite"/>
    </source>
</evidence>
<dbReference type="PRINTS" id="PR00727">
    <property type="entry name" value="LEADERPTASE"/>
</dbReference>
<evidence type="ECO:0000259" key="9">
    <source>
        <dbReference type="Pfam" id="PF10502"/>
    </source>
</evidence>
<keyword evidence="2 7" id="KW-0999">Mitochondrion inner membrane</keyword>
<dbReference type="EC" id="3.4.21.-" evidence="7"/>
<feature type="region of interest" description="Disordered" evidence="8">
    <location>
        <begin position="15"/>
        <end position="44"/>
    </location>
</feature>
<dbReference type="EMBL" id="JBBJCI010000035">
    <property type="protein sequence ID" value="KAK7253233.1"/>
    <property type="molecule type" value="Genomic_DNA"/>
</dbReference>
<comment type="caution">
    <text evidence="10">The sequence shown here is derived from an EMBL/GenBank/DDBJ whole genome shotgun (WGS) entry which is preliminary data.</text>
</comment>
<dbReference type="InterPro" id="IPR000223">
    <property type="entry name" value="Pept_S26A_signal_pept_1"/>
</dbReference>
<evidence type="ECO:0000256" key="2">
    <source>
        <dbReference type="ARBA" id="ARBA00022792"/>
    </source>
</evidence>
<dbReference type="Proteomes" id="UP001363151">
    <property type="component" value="Unassembled WGS sequence"/>
</dbReference>
<reference evidence="10 11" key="1">
    <citation type="submission" date="2024-03" db="EMBL/GenBank/DDBJ databases">
        <title>Aureococcus anophagefferens CCMP1851 and Kratosvirus quantuckense: Draft genome of a second virus-susceptible host strain in the model system.</title>
        <authorList>
            <person name="Chase E."/>
            <person name="Truchon A.R."/>
            <person name="Schepens W."/>
            <person name="Wilhelm S.W."/>
        </authorList>
    </citation>
    <scope>NUCLEOTIDE SEQUENCE [LARGE SCALE GENOMIC DNA]</scope>
    <source>
        <strain evidence="10 11">CCMP1851</strain>
    </source>
</reference>
<sequence length="188" mass="20488">MSMLLASARAFAHLARPRRPRVPSRRALQKEAQQASSRTPPPPEEDLLDVASLWNLVKFGAFLHCLHEYVVEVSMCCGPSMLPTFNATGDIVLMDRLSPRLGRVGVGDVVICKSPTHPHQTVCKRVAALGGGRVPSFPSATVPEGHAWLLGDNAENSTDSRVYGPVPTAMIKGRVVCRIFPFDQMAVY</sequence>
<evidence type="ECO:0000256" key="7">
    <source>
        <dbReference type="RuleBase" id="RU362041"/>
    </source>
</evidence>
<dbReference type="PANTHER" id="PTHR12383">
    <property type="entry name" value="PROTEASE FAMILY S26 MITOCHONDRIAL INNER MEMBRANE PROTEASE-RELATED"/>
    <property type="match status" value="1"/>
</dbReference>
<evidence type="ECO:0000313" key="11">
    <source>
        <dbReference type="Proteomes" id="UP001363151"/>
    </source>
</evidence>
<dbReference type="CDD" id="cd06530">
    <property type="entry name" value="S26_SPase_I"/>
    <property type="match status" value="1"/>
</dbReference>
<dbReference type="Pfam" id="PF10502">
    <property type="entry name" value="Peptidase_S26"/>
    <property type="match status" value="2"/>
</dbReference>
<accession>A0ABR1GBH0</accession>
<dbReference type="InterPro" id="IPR052064">
    <property type="entry name" value="Mito_IMP1_subunit"/>
</dbReference>
<proteinExistence type="inferred from homology"/>
<gene>
    <name evidence="10" type="primary">IMMP1L</name>
    <name evidence="10" type="ORF">SO694_00001121</name>
</gene>
<feature type="domain" description="Peptidase S26" evidence="9">
    <location>
        <begin position="140"/>
        <end position="179"/>
    </location>
</feature>
<organism evidence="10 11">
    <name type="scientific">Aureococcus anophagefferens</name>
    <name type="common">Harmful bloom alga</name>
    <dbReference type="NCBI Taxonomy" id="44056"/>
    <lineage>
        <taxon>Eukaryota</taxon>
        <taxon>Sar</taxon>
        <taxon>Stramenopiles</taxon>
        <taxon>Ochrophyta</taxon>
        <taxon>Pelagophyceae</taxon>
        <taxon>Pelagomonadales</taxon>
        <taxon>Pelagomonadaceae</taxon>
        <taxon>Aureococcus</taxon>
    </lineage>
</organism>
<evidence type="ECO:0000256" key="1">
    <source>
        <dbReference type="ARBA" id="ARBA00004273"/>
    </source>
</evidence>